<name>A0A2T2WIV9_9FIRM</name>
<keyword evidence="1 10" id="KW-0808">Transferase</keyword>
<evidence type="ECO:0000256" key="2">
    <source>
        <dbReference type="ARBA" id="ARBA00022691"/>
    </source>
</evidence>
<evidence type="ECO:0000256" key="1">
    <source>
        <dbReference type="ARBA" id="ARBA00022679"/>
    </source>
</evidence>
<evidence type="ECO:0000256" key="4">
    <source>
        <dbReference type="ARBA" id="ARBA00034521"/>
    </source>
</evidence>
<comment type="similarity">
    <text evidence="3">Belongs to the methyltransferase superfamily. Arsenite methyltransferase family.</text>
</comment>
<reference evidence="10 11" key="1">
    <citation type="journal article" date="2014" name="BMC Genomics">
        <title>Comparison of environmental and isolate Sulfobacillus genomes reveals diverse carbon, sulfur, nitrogen, and hydrogen metabolisms.</title>
        <authorList>
            <person name="Justice N.B."/>
            <person name="Norman A."/>
            <person name="Brown C.T."/>
            <person name="Singh A."/>
            <person name="Thomas B.C."/>
            <person name="Banfield J.F."/>
        </authorList>
    </citation>
    <scope>NUCLEOTIDE SEQUENCE [LARGE SCALE GENOMIC DNA]</scope>
    <source>
        <strain evidence="10">AMDSBA3</strain>
    </source>
</reference>
<comment type="catalytic activity">
    <reaction evidence="6">
        <text>arsenic triglutathione + [thioredoxin]-dithiol + S-adenosyl-L-methionine + 2 H2O = methylarsonous acid + [thioredoxin]-disulfide + 3 glutathione + S-adenosyl-L-homocysteine + H(+)</text>
        <dbReference type="Rhea" id="RHEA:69460"/>
        <dbReference type="Rhea" id="RHEA-COMP:10698"/>
        <dbReference type="Rhea" id="RHEA-COMP:10700"/>
        <dbReference type="ChEBI" id="CHEBI:15377"/>
        <dbReference type="ChEBI" id="CHEBI:15378"/>
        <dbReference type="ChEBI" id="CHEBI:17826"/>
        <dbReference type="ChEBI" id="CHEBI:29950"/>
        <dbReference type="ChEBI" id="CHEBI:50058"/>
        <dbReference type="ChEBI" id="CHEBI:57856"/>
        <dbReference type="ChEBI" id="CHEBI:57925"/>
        <dbReference type="ChEBI" id="CHEBI:59789"/>
        <dbReference type="ChEBI" id="CHEBI:183640"/>
        <dbReference type="EC" id="2.1.1.137"/>
    </reaction>
</comment>
<feature type="domain" description="Methyltransferase" evidence="9">
    <location>
        <begin position="79"/>
        <end position="225"/>
    </location>
</feature>
<dbReference type="InterPro" id="IPR026669">
    <property type="entry name" value="Arsenite_MeTrfase-like"/>
</dbReference>
<evidence type="ECO:0000313" key="11">
    <source>
        <dbReference type="Proteomes" id="UP000241848"/>
    </source>
</evidence>
<comment type="caution">
    <text evidence="10">The sequence shown here is derived from an EMBL/GenBank/DDBJ whole genome shotgun (WGS) entry which is preliminary data.</text>
</comment>
<evidence type="ECO:0000256" key="7">
    <source>
        <dbReference type="ARBA" id="ARBA00047943"/>
    </source>
</evidence>
<dbReference type="Pfam" id="PF13847">
    <property type="entry name" value="Methyltransf_31"/>
    <property type="match status" value="1"/>
</dbReference>
<proteinExistence type="inferred from homology"/>
<dbReference type="EMBL" id="PXYV01000021">
    <property type="protein sequence ID" value="PSR22174.1"/>
    <property type="molecule type" value="Genomic_DNA"/>
</dbReference>
<evidence type="ECO:0000259" key="9">
    <source>
        <dbReference type="Pfam" id="PF13847"/>
    </source>
</evidence>
<keyword evidence="10" id="KW-0489">Methyltransferase</keyword>
<dbReference type="Proteomes" id="UP000241848">
    <property type="component" value="Unassembled WGS sequence"/>
</dbReference>
<evidence type="ECO:0000256" key="8">
    <source>
        <dbReference type="ARBA" id="ARBA00048428"/>
    </source>
</evidence>
<sequence>MPAGRLSTAARQTAIQERYGRIAEMADQVGCGCGCGEVGADADVLGAQLGYTPDELASVPSGANLGLGCGNPIAIASLKPGETVLDLGSGAGLDCFLAARQVGDHGRVIGVDMTPAMIARSRHNAQSQGDRYANVEFRLGEIEHLPVADASVDVILSNCVINLASNKRQVFQEAYRVLKSGGRLAISDIVATREIPPDLREDVALWTGCMAGAASIGEIETLLTNVGFVAVSIVPQSGSHDVIREWGPNTPLTDYVVSAAIEGIKP</sequence>
<dbReference type="GO" id="GO:0030791">
    <property type="term" value="F:arsenite methyltransferase activity"/>
    <property type="evidence" value="ECO:0007669"/>
    <property type="project" value="UniProtKB-EC"/>
</dbReference>
<dbReference type="NCBIfam" id="NF008823">
    <property type="entry name" value="PRK11873.1"/>
    <property type="match status" value="1"/>
</dbReference>
<evidence type="ECO:0000256" key="5">
    <source>
        <dbReference type="ARBA" id="ARBA00034545"/>
    </source>
</evidence>
<dbReference type="Gene3D" id="3.40.50.150">
    <property type="entry name" value="Vaccinia Virus protein VP39"/>
    <property type="match status" value="1"/>
</dbReference>
<evidence type="ECO:0000256" key="6">
    <source>
        <dbReference type="ARBA" id="ARBA00047941"/>
    </source>
</evidence>
<dbReference type="InterPro" id="IPR029063">
    <property type="entry name" value="SAM-dependent_MTases_sf"/>
</dbReference>
<dbReference type="PANTHER" id="PTHR43675">
    <property type="entry name" value="ARSENITE METHYLTRANSFERASE"/>
    <property type="match status" value="1"/>
</dbReference>
<comment type="catalytic activity">
    <reaction evidence="7">
        <text>arsenic triglutathione + 2 [thioredoxin]-dithiol + 2 S-adenosyl-L-methionine + H2O = dimethylarsinous acid + 2 [thioredoxin]-disulfide + 3 glutathione + 2 S-adenosyl-L-homocysteine + 2 H(+)</text>
        <dbReference type="Rhea" id="RHEA:69464"/>
        <dbReference type="Rhea" id="RHEA-COMP:10698"/>
        <dbReference type="Rhea" id="RHEA-COMP:10700"/>
        <dbReference type="ChEBI" id="CHEBI:15377"/>
        <dbReference type="ChEBI" id="CHEBI:15378"/>
        <dbReference type="ChEBI" id="CHEBI:23808"/>
        <dbReference type="ChEBI" id="CHEBI:29950"/>
        <dbReference type="ChEBI" id="CHEBI:50058"/>
        <dbReference type="ChEBI" id="CHEBI:57856"/>
        <dbReference type="ChEBI" id="CHEBI:57925"/>
        <dbReference type="ChEBI" id="CHEBI:59789"/>
        <dbReference type="ChEBI" id="CHEBI:183640"/>
        <dbReference type="EC" id="2.1.1.137"/>
    </reaction>
</comment>
<comment type="catalytic activity">
    <reaction evidence="8">
        <text>arsenic triglutathione + 3 [thioredoxin]-dithiol + 3 S-adenosyl-L-methionine = trimethylarsine + 3 [thioredoxin]-disulfide + 3 glutathione + 3 S-adenosyl-L-homocysteine + 3 H(+)</text>
        <dbReference type="Rhea" id="RHEA:69432"/>
        <dbReference type="Rhea" id="RHEA-COMP:10698"/>
        <dbReference type="Rhea" id="RHEA-COMP:10700"/>
        <dbReference type="ChEBI" id="CHEBI:15378"/>
        <dbReference type="ChEBI" id="CHEBI:27130"/>
        <dbReference type="ChEBI" id="CHEBI:29950"/>
        <dbReference type="ChEBI" id="CHEBI:50058"/>
        <dbReference type="ChEBI" id="CHEBI:57856"/>
        <dbReference type="ChEBI" id="CHEBI:57925"/>
        <dbReference type="ChEBI" id="CHEBI:59789"/>
        <dbReference type="ChEBI" id="CHEBI:183640"/>
        <dbReference type="EC" id="2.1.1.137"/>
    </reaction>
</comment>
<organism evidence="10 11">
    <name type="scientific">Sulfobacillus acidophilus</name>
    <dbReference type="NCBI Taxonomy" id="53633"/>
    <lineage>
        <taxon>Bacteria</taxon>
        <taxon>Bacillati</taxon>
        <taxon>Bacillota</taxon>
        <taxon>Clostridia</taxon>
        <taxon>Eubacteriales</taxon>
        <taxon>Clostridiales Family XVII. Incertae Sedis</taxon>
        <taxon>Sulfobacillus</taxon>
    </lineage>
</organism>
<dbReference type="GO" id="GO:0032259">
    <property type="term" value="P:methylation"/>
    <property type="evidence" value="ECO:0007669"/>
    <property type="project" value="UniProtKB-KW"/>
</dbReference>
<dbReference type="PANTHER" id="PTHR43675:SF8">
    <property type="entry name" value="ARSENITE METHYLTRANSFERASE"/>
    <property type="match status" value="1"/>
</dbReference>
<dbReference type="AlphaFoldDB" id="A0A2T2WIV9"/>
<evidence type="ECO:0000313" key="10">
    <source>
        <dbReference type="EMBL" id="PSR22174.1"/>
    </source>
</evidence>
<evidence type="ECO:0000256" key="3">
    <source>
        <dbReference type="ARBA" id="ARBA00034487"/>
    </source>
</evidence>
<gene>
    <name evidence="10" type="primary">arsM</name>
    <name evidence="10" type="ORF">C7B45_07845</name>
</gene>
<dbReference type="InterPro" id="IPR025714">
    <property type="entry name" value="Methyltranfer_dom"/>
</dbReference>
<keyword evidence="2" id="KW-0949">S-adenosyl-L-methionine</keyword>
<accession>A0A2T2WIV9</accession>
<protein>
    <recommendedName>
        <fullName evidence="5">Arsenite methyltransferase</fullName>
        <ecNumber evidence="4">2.1.1.137</ecNumber>
    </recommendedName>
</protein>
<dbReference type="SUPFAM" id="SSF53335">
    <property type="entry name" value="S-adenosyl-L-methionine-dependent methyltransferases"/>
    <property type="match status" value="1"/>
</dbReference>
<dbReference type="EC" id="2.1.1.137" evidence="4"/>
<dbReference type="CDD" id="cd02440">
    <property type="entry name" value="AdoMet_MTases"/>
    <property type="match status" value="1"/>
</dbReference>